<keyword evidence="2" id="KW-1185">Reference proteome</keyword>
<organism evidence="1 2">
    <name type="scientific">Actinocorallia longicatena</name>
    <dbReference type="NCBI Taxonomy" id="111803"/>
    <lineage>
        <taxon>Bacteria</taxon>
        <taxon>Bacillati</taxon>
        <taxon>Actinomycetota</taxon>
        <taxon>Actinomycetes</taxon>
        <taxon>Streptosporangiales</taxon>
        <taxon>Thermomonosporaceae</taxon>
        <taxon>Actinocorallia</taxon>
    </lineage>
</organism>
<sequence length="162" mass="17285">MRVTFTKGHGNSYEIAVERETGAALAPRNGPGGHPYLPHDLVHFLVEAEAGIALGVYGRLAAGDDGLFWAADPAERAKAARRRKSKGVKSSARAKADMERSEELAGIALPVWEARHGHAAALPAPLVAQGIPPEVERIVARLEEHAGRWHALPVGGSLTLVW</sequence>
<dbReference type="EMBL" id="BAAAUV010000007">
    <property type="protein sequence ID" value="GAA3212861.1"/>
    <property type="molecule type" value="Genomic_DNA"/>
</dbReference>
<reference evidence="2" key="1">
    <citation type="journal article" date="2019" name="Int. J. Syst. Evol. Microbiol.">
        <title>The Global Catalogue of Microorganisms (GCM) 10K type strain sequencing project: providing services to taxonomists for standard genome sequencing and annotation.</title>
        <authorList>
            <consortium name="The Broad Institute Genomics Platform"/>
            <consortium name="The Broad Institute Genome Sequencing Center for Infectious Disease"/>
            <person name="Wu L."/>
            <person name="Ma J."/>
        </authorList>
    </citation>
    <scope>NUCLEOTIDE SEQUENCE [LARGE SCALE GENOMIC DNA]</scope>
    <source>
        <strain evidence="2">JCM 9377</strain>
    </source>
</reference>
<gene>
    <name evidence="1" type="ORF">GCM10010468_32460</name>
</gene>
<dbReference type="Proteomes" id="UP001501237">
    <property type="component" value="Unassembled WGS sequence"/>
</dbReference>
<evidence type="ECO:0000313" key="2">
    <source>
        <dbReference type="Proteomes" id="UP001501237"/>
    </source>
</evidence>
<accession>A0ABP6QF56</accession>
<evidence type="ECO:0000313" key="1">
    <source>
        <dbReference type="EMBL" id="GAA3212861.1"/>
    </source>
</evidence>
<protein>
    <submittedName>
        <fullName evidence="1">Uncharacterized protein</fullName>
    </submittedName>
</protein>
<proteinExistence type="predicted"/>
<dbReference type="RefSeq" id="WP_344828855.1">
    <property type="nucleotide sequence ID" value="NZ_BAAAUV010000007.1"/>
</dbReference>
<comment type="caution">
    <text evidence="1">The sequence shown here is derived from an EMBL/GenBank/DDBJ whole genome shotgun (WGS) entry which is preliminary data.</text>
</comment>
<name>A0ABP6QF56_9ACTN</name>